<dbReference type="PRINTS" id="PR00143">
    <property type="entry name" value="CITRTSNTHASE"/>
</dbReference>
<dbReference type="FunFam" id="1.10.580.10:FF:000005">
    <property type="entry name" value="Citrate synthase"/>
    <property type="match status" value="1"/>
</dbReference>
<comment type="similarity">
    <text evidence="2 5">Belongs to the citrate synthase family.</text>
</comment>
<dbReference type="PANTHER" id="PTHR11739:SF4">
    <property type="entry name" value="CITRATE SYNTHASE, PEROXISOMAL"/>
    <property type="match status" value="1"/>
</dbReference>
<dbReference type="InterPro" id="IPR002020">
    <property type="entry name" value="Citrate_synthase"/>
</dbReference>
<dbReference type="FunFam" id="1.10.230.10:FF:000002">
    <property type="entry name" value="Citrate synthase"/>
    <property type="match status" value="1"/>
</dbReference>
<dbReference type="SUPFAM" id="SSF48256">
    <property type="entry name" value="Citrate synthase"/>
    <property type="match status" value="1"/>
</dbReference>
<dbReference type="InterPro" id="IPR016143">
    <property type="entry name" value="Citrate_synth-like_sm_a-sub"/>
</dbReference>
<keyword evidence="4 5" id="KW-0808">Transferase</keyword>
<dbReference type="InterPro" id="IPR036969">
    <property type="entry name" value="Citrate_synthase_sf"/>
</dbReference>
<dbReference type="AlphaFoldDB" id="A0AAW1NUT6"/>
<evidence type="ECO:0000256" key="5">
    <source>
        <dbReference type="RuleBase" id="RU000441"/>
    </source>
</evidence>
<protein>
    <recommendedName>
        <fullName evidence="5">Citrate synthase</fullName>
    </recommendedName>
</protein>
<dbReference type="EMBL" id="JALJOQ010000127">
    <property type="protein sequence ID" value="KAK9795536.1"/>
    <property type="molecule type" value="Genomic_DNA"/>
</dbReference>
<dbReference type="GO" id="GO:0005975">
    <property type="term" value="P:carbohydrate metabolic process"/>
    <property type="evidence" value="ECO:0007669"/>
    <property type="project" value="TreeGrafter"/>
</dbReference>
<dbReference type="Proteomes" id="UP001465755">
    <property type="component" value="Unassembled WGS sequence"/>
</dbReference>
<dbReference type="GO" id="GO:0046912">
    <property type="term" value="F:acyltransferase activity, acyl groups converted into alkyl on transfer"/>
    <property type="evidence" value="ECO:0007669"/>
    <property type="project" value="InterPro"/>
</dbReference>
<evidence type="ECO:0000256" key="4">
    <source>
        <dbReference type="ARBA" id="ARBA00022679"/>
    </source>
</evidence>
<proteinExistence type="inferred from homology"/>
<dbReference type="Gene3D" id="1.10.230.10">
    <property type="entry name" value="Cytochrome P450-Terp, domain 2"/>
    <property type="match status" value="1"/>
</dbReference>
<evidence type="ECO:0000256" key="2">
    <source>
        <dbReference type="ARBA" id="ARBA00010566"/>
    </source>
</evidence>
<gene>
    <name evidence="6" type="ORF">WJX73_000333</name>
</gene>
<comment type="caution">
    <text evidence="6">The sequence shown here is derived from an EMBL/GenBank/DDBJ whole genome shotgun (WGS) entry which is preliminary data.</text>
</comment>
<comment type="pathway">
    <text evidence="1">Carbohydrate metabolism.</text>
</comment>
<dbReference type="PANTHER" id="PTHR11739">
    <property type="entry name" value="CITRATE SYNTHASE"/>
    <property type="match status" value="1"/>
</dbReference>
<dbReference type="GO" id="GO:0006099">
    <property type="term" value="P:tricarboxylic acid cycle"/>
    <property type="evidence" value="ECO:0007669"/>
    <property type="project" value="UniProtKB-KW"/>
</dbReference>
<evidence type="ECO:0000313" key="7">
    <source>
        <dbReference type="Proteomes" id="UP001465755"/>
    </source>
</evidence>
<evidence type="ECO:0000256" key="1">
    <source>
        <dbReference type="ARBA" id="ARBA00005007"/>
    </source>
</evidence>
<keyword evidence="3" id="KW-0816">Tricarboxylic acid cycle</keyword>
<dbReference type="Pfam" id="PF00285">
    <property type="entry name" value="Citrate_synt"/>
    <property type="match status" value="1"/>
</dbReference>
<dbReference type="PROSITE" id="PS00480">
    <property type="entry name" value="CITRATE_SYNTHASE"/>
    <property type="match status" value="1"/>
</dbReference>
<dbReference type="InterPro" id="IPR016142">
    <property type="entry name" value="Citrate_synth-like_lrg_a-sub"/>
</dbReference>
<organism evidence="6 7">
    <name type="scientific">Symbiochloris irregularis</name>
    <dbReference type="NCBI Taxonomy" id="706552"/>
    <lineage>
        <taxon>Eukaryota</taxon>
        <taxon>Viridiplantae</taxon>
        <taxon>Chlorophyta</taxon>
        <taxon>core chlorophytes</taxon>
        <taxon>Trebouxiophyceae</taxon>
        <taxon>Trebouxiales</taxon>
        <taxon>Trebouxiaceae</taxon>
        <taxon>Symbiochloris</taxon>
    </lineage>
</organism>
<sequence length="508" mass="56082">MAHQSEQAMLRLAALQRHLGTTAASEESGVSMQLVKAEATRPKPGGGAGTLSVTDSRTGKKYEIAITESGQIKATDLKKITAGGDGVGLRTYDPGYMNTTACISRISFIDGAKGILRYRGYPIEQLADKANFIEVSYLLMYGELPTAPELSRWEEAVMRHSDIPAAVKNAIDALPHDAHFMGTILTAINALSTCHPEQNPALAGQDVYKSKEIQDKQIVRLIGKMPALAALAYHRASGRSAAPPSQRLSYAENFLYMLDAGATPNYRPNPRLTRAIDIMFTLHAEHEMNCSTAAARHLASSGVDVYTAIGGAVGALYGPLHGGANEAVLRMLERIGTVDRIPQFIEGVKNKKEKMSGFGHRVYKNFDPRAKIVRQVAEEVFTIQGRDPLIDVAIELEKIARSDEYFIKRSLYPNVDYWSGLAYRSMGFPLQFFTVLFAVPRVTGYLAHWRESLVDPDTKIIRPQQDYQGVWLRDYEPMHQRKGQGKETLGAVPPSNAYKRRIAGQGWQ</sequence>
<evidence type="ECO:0000256" key="3">
    <source>
        <dbReference type="ARBA" id="ARBA00022532"/>
    </source>
</evidence>
<name>A0AAW1NUT6_9CHLO</name>
<dbReference type="GO" id="GO:0006635">
    <property type="term" value="P:fatty acid beta-oxidation"/>
    <property type="evidence" value="ECO:0007669"/>
    <property type="project" value="UniProtKB-ARBA"/>
</dbReference>
<accession>A0AAW1NUT6</accession>
<keyword evidence="7" id="KW-1185">Reference proteome</keyword>
<dbReference type="InterPro" id="IPR019810">
    <property type="entry name" value="Citrate_synthase_AS"/>
</dbReference>
<reference evidence="6 7" key="1">
    <citation type="journal article" date="2024" name="Nat. Commun.">
        <title>Phylogenomics reveals the evolutionary origins of lichenization in chlorophyte algae.</title>
        <authorList>
            <person name="Puginier C."/>
            <person name="Libourel C."/>
            <person name="Otte J."/>
            <person name="Skaloud P."/>
            <person name="Haon M."/>
            <person name="Grisel S."/>
            <person name="Petersen M."/>
            <person name="Berrin J.G."/>
            <person name="Delaux P.M."/>
            <person name="Dal Grande F."/>
            <person name="Keller J."/>
        </authorList>
    </citation>
    <scope>NUCLEOTIDE SEQUENCE [LARGE SCALE GENOMIC DNA]</scope>
    <source>
        <strain evidence="6 7">SAG 2036</strain>
    </source>
</reference>
<evidence type="ECO:0000313" key="6">
    <source>
        <dbReference type="EMBL" id="KAK9795536.1"/>
    </source>
</evidence>
<dbReference type="GO" id="GO:0005759">
    <property type="term" value="C:mitochondrial matrix"/>
    <property type="evidence" value="ECO:0007669"/>
    <property type="project" value="TreeGrafter"/>
</dbReference>
<dbReference type="Gene3D" id="1.10.580.10">
    <property type="entry name" value="Citrate Synthase, domain 1"/>
    <property type="match status" value="1"/>
</dbReference>